<evidence type="ECO:0000313" key="1">
    <source>
        <dbReference type="EMBL" id="GAA2140251.1"/>
    </source>
</evidence>
<evidence type="ECO:0000313" key="2">
    <source>
        <dbReference type="Proteomes" id="UP001500102"/>
    </source>
</evidence>
<sequence>MTVAEIQVDQRVIGIDSRRFASVEKALVELITNSDDSYARLEKAGASVTGRIRVGYERHHAGAVLMVSDQAEGMSFEQAGRILSYGGAHSPLARGEGAGRGYFGRGLKQAIFGLGHGWIETIQNGRFTRIDVFRGENGGYLYDDDGADRRAFPADYARLGIPAGDIDAGADGTDGAAGNGTRVTIVVDNPHVTITQHSTLLQSLSDNIYLRDVLDRREVELVHGRPGAEDYGSENIRFHEPPASVLLGPDQPGSFSLDGEEFPFTVTLKRARDVELTLKGDERTAGLVVESGMAVLDCQLFEYENQVGTEYLFGTVRCPALTEMLGRGKAIISDEREGLNLKDPFVAAFSRAVSRMIAGPVQAEKEKLTHLERATTSGRTAEMIEHLLQHMSEAAVIDLGLETAPALRNGDGTAAAPPAALRFTTPFYYRPPGHPFHVALLLDPGQLPDAGTLTFELALPGSLRIDPTPAPVPVSALRDTRRIEWTMAGDRSGEHGEITVRAGDYWALCEIVIAEHASRRSTDQPPHHAIATDASAQQAAHREVHRPSRDHGVDLFTGYDFRTLHNSADRAVYSPAERKVIINTGAPTVQLYVDGRGRFRDSARLLLAELFLDVISDELARRRVEQHGHAGDLKAFQAAKRDIIRRYGSDIHRTFLG</sequence>
<dbReference type="Pfam" id="PF13589">
    <property type="entry name" value="HATPase_c_3"/>
    <property type="match status" value="1"/>
</dbReference>
<dbReference type="RefSeq" id="WP_344366894.1">
    <property type="nucleotide sequence ID" value="NZ_BAAAQB010000037.1"/>
</dbReference>
<evidence type="ECO:0008006" key="3">
    <source>
        <dbReference type="Google" id="ProtNLM"/>
    </source>
</evidence>
<dbReference type="InterPro" id="IPR036890">
    <property type="entry name" value="HATPase_C_sf"/>
</dbReference>
<protein>
    <recommendedName>
        <fullName evidence="3">ATP-binding protein</fullName>
    </recommendedName>
</protein>
<reference evidence="2" key="1">
    <citation type="journal article" date="2019" name="Int. J. Syst. Evol. Microbiol.">
        <title>The Global Catalogue of Microorganisms (GCM) 10K type strain sequencing project: providing services to taxonomists for standard genome sequencing and annotation.</title>
        <authorList>
            <consortium name="The Broad Institute Genomics Platform"/>
            <consortium name="The Broad Institute Genome Sequencing Center for Infectious Disease"/>
            <person name="Wu L."/>
            <person name="Ma J."/>
        </authorList>
    </citation>
    <scope>NUCLEOTIDE SEQUENCE [LARGE SCALE GENOMIC DNA]</scope>
    <source>
        <strain evidence="2">JCM 15921</strain>
    </source>
</reference>
<keyword evidence="2" id="KW-1185">Reference proteome</keyword>
<dbReference type="Proteomes" id="UP001500102">
    <property type="component" value="Unassembled WGS sequence"/>
</dbReference>
<dbReference type="SUPFAM" id="SSF55874">
    <property type="entry name" value="ATPase domain of HSP90 chaperone/DNA topoisomerase II/histidine kinase"/>
    <property type="match status" value="1"/>
</dbReference>
<dbReference type="EMBL" id="BAAAQB010000037">
    <property type="protein sequence ID" value="GAA2140251.1"/>
    <property type="molecule type" value="Genomic_DNA"/>
</dbReference>
<name>A0ABP5L3B5_9MICC</name>
<organism evidence="1 2">
    <name type="scientific">Arthrobacter humicola</name>
    <dbReference type="NCBI Taxonomy" id="409291"/>
    <lineage>
        <taxon>Bacteria</taxon>
        <taxon>Bacillati</taxon>
        <taxon>Actinomycetota</taxon>
        <taxon>Actinomycetes</taxon>
        <taxon>Micrococcales</taxon>
        <taxon>Micrococcaceae</taxon>
        <taxon>Arthrobacter</taxon>
    </lineage>
</organism>
<comment type="caution">
    <text evidence="1">The sequence shown here is derived from an EMBL/GenBank/DDBJ whole genome shotgun (WGS) entry which is preliminary data.</text>
</comment>
<gene>
    <name evidence="1" type="ORF">GCM10009825_27820</name>
</gene>
<accession>A0ABP5L3B5</accession>
<proteinExistence type="predicted"/>